<dbReference type="Proteomes" id="UP000005408">
    <property type="component" value="Unassembled WGS sequence"/>
</dbReference>
<dbReference type="Gene3D" id="2.40.70.10">
    <property type="entry name" value="Acid Proteases"/>
    <property type="match status" value="1"/>
</dbReference>
<sequence>MLTLVNRKHVKTQNGNHEVVKLKGIGGHTIMGFKFCKQKIKIGALSFTWDCCAVAMNDDTIIRLDFLEAHHGIVNLNNKTLSLNGCLVPTERSKDEESFARWISRVTLPSSQVIPPNTISNIPVTLEQSLPCGGRGYCIEGYSAEDIDTMQREDTDIGIIRTCGPPL</sequence>
<name>A0A8W8M436_MAGGI</name>
<evidence type="ECO:0000313" key="2">
    <source>
        <dbReference type="Proteomes" id="UP000005408"/>
    </source>
</evidence>
<accession>A0A8W8M436</accession>
<evidence type="ECO:0000313" key="1">
    <source>
        <dbReference type="EnsemblMetazoa" id="G31221.1:cds"/>
    </source>
</evidence>
<dbReference type="EnsemblMetazoa" id="G31221.1">
    <property type="protein sequence ID" value="G31221.1:cds"/>
    <property type="gene ID" value="G31221"/>
</dbReference>
<protein>
    <submittedName>
        <fullName evidence="1">Uncharacterized protein</fullName>
    </submittedName>
</protein>
<dbReference type="AlphaFoldDB" id="A0A8W8M436"/>
<keyword evidence="2" id="KW-1185">Reference proteome</keyword>
<reference evidence="1" key="1">
    <citation type="submission" date="2022-08" db="UniProtKB">
        <authorList>
            <consortium name="EnsemblMetazoa"/>
        </authorList>
    </citation>
    <scope>IDENTIFICATION</scope>
    <source>
        <strain evidence="1">05x7-T-G4-1.051#20</strain>
    </source>
</reference>
<organism evidence="1 2">
    <name type="scientific">Magallana gigas</name>
    <name type="common">Pacific oyster</name>
    <name type="synonym">Crassostrea gigas</name>
    <dbReference type="NCBI Taxonomy" id="29159"/>
    <lineage>
        <taxon>Eukaryota</taxon>
        <taxon>Metazoa</taxon>
        <taxon>Spiralia</taxon>
        <taxon>Lophotrochozoa</taxon>
        <taxon>Mollusca</taxon>
        <taxon>Bivalvia</taxon>
        <taxon>Autobranchia</taxon>
        <taxon>Pteriomorphia</taxon>
        <taxon>Ostreida</taxon>
        <taxon>Ostreoidea</taxon>
        <taxon>Ostreidae</taxon>
        <taxon>Magallana</taxon>
    </lineage>
</organism>
<proteinExistence type="predicted"/>
<dbReference type="InterPro" id="IPR021109">
    <property type="entry name" value="Peptidase_aspartic_dom_sf"/>
</dbReference>